<accession>F1Z4I0</accession>
<comment type="caution">
    <text evidence="1">The sequence shown here is derived from an EMBL/GenBank/DDBJ whole genome shotgun (WGS) entry which is preliminary data.</text>
</comment>
<reference evidence="1 2" key="1">
    <citation type="journal article" date="2012" name="J. Bacteriol.">
        <title>Draft Genome Sequence of Novosphingobium nitrogenifigens Y88T.</title>
        <authorList>
            <person name="Strabala T.J."/>
            <person name="Macdonald L."/>
            <person name="Liu V."/>
            <person name="Smit A.M."/>
        </authorList>
    </citation>
    <scope>NUCLEOTIDE SEQUENCE [LARGE SCALE GENOMIC DNA]</scope>
    <source>
        <strain evidence="1 2">DSM 19370</strain>
    </source>
</reference>
<dbReference type="Proteomes" id="UP000004728">
    <property type="component" value="Unassembled WGS sequence"/>
</dbReference>
<dbReference type="STRING" id="983920.Y88_2880"/>
<dbReference type="HOGENOM" id="CLU_1330813_0_0_5"/>
<name>F1Z4I0_9SPHN</name>
<sequence>MCDVTFSISRAINPQGRRDIEMHIVCVVKGYAPCLTNHFTDRVILQRTLQLLKDRQGIHCPEAAAQLRNNVDVIFVIGAARGNSSVDRHRALRIEMLDLTIESGICLQILPHRLVAAYRLAVERRRKLSAQSDFGENPVDGIVERVAALAGNRGVHHFLHLSDQFDILVIPCIATPNKMGRLPASVKGGKVRLLRTLWKMTNAAYP</sequence>
<dbReference type="EMBL" id="AEWJ01000018">
    <property type="protein sequence ID" value="EGD60590.1"/>
    <property type="molecule type" value="Genomic_DNA"/>
</dbReference>
<evidence type="ECO:0000313" key="2">
    <source>
        <dbReference type="Proteomes" id="UP000004728"/>
    </source>
</evidence>
<proteinExistence type="predicted"/>
<organism evidence="1 2">
    <name type="scientific">Novosphingobium nitrogenifigens DSM 19370</name>
    <dbReference type="NCBI Taxonomy" id="983920"/>
    <lineage>
        <taxon>Bacteria</taxon>
        <taxon>Pseudomonadati</taxon>
        <taxon>Pseudomonadota</taxon>
        <taxon>Alphaproteobacteria</taxon>
        <taxon>Sphingomonadales</taxon>
        <taxon>Sphingomonadaceae</taxon>
        <taxon>Novosphingobium</taxon>
    </lineage>
</organism>
<evidence type="ECO:0000313" key="1">
    <source>
        <dbReference type="EMBL" id="EGD60590.1"/>
    </source>
</evidence>
<keyword evidence="2" id="KW-1185">Reference proteome</keyword>
<dbReference type="InParanoid" id="F1Z4I0"/>
<protein>
    <submittedName>
        <fullName evidence="1">Uncharacterized protein</fullName>
    </submittedName>
</protein>
<dbReference type="AlphaFoldDB" id="F1Z4I0"/>
<gene>
    <name evidence="1" type="ORF">Y88_2880</name>
</gene>